<proteinExistence type="predicted"/>
<dbReference type="Proteomes" id="UP000660708">
    <property type="component" value="Unassembled WGS sequence"/>
</dbReference>
<comment type="caution">
    <text evidence="1">The sequence shown here is derived from an EMBL/GenBank/DDBJ whole genome shotgun (WGS) entry which is preliminary data.</text>
</comment>
<keyword evidence="2" id="KW-1185">Reference proteome</keyword>
<accession>A0A8I0N0K7</accession>
<gene>
    <name evidence="1" type="ORF">PPEP_b0572</name>
</gene>
<dbReference type="AlphaFoldDB" id="A0A8I0N0K7"/>
<name>A0A8I0N0K7_9GAMM</name>
<organism evidence="1 2">
    <name type="scientific">Pseudoalteromonas peptidolytica F12-50-A1</name>
    <dbReference type="NCBI Taxonomy" id="1315280"/>
    <lineage>
        <taxon>Bacteria</taxon>
        <taxon>Pseudomonadati</taxon>
        <taxon>Pseudomonadota</taxon>
        <taxon>Gammaproteobacteria</taxon>
        <taxon>Alteromonadales</taxon>
        <taxon>Pseudoalteromonadaceae</taxon>
        <taxon>Pseudoalteromonas</taxon>
    </lineage>
</organism>
<evidence type="ECO:0000313" key="2">
    <source>
        <dbReference type="Proteomes" id="UP000660708"/>
    </source>
</evidence>
<sequence length="42" mass="4868">MFLPWKVQLQKGNDKIAQHLTDIRSIFHFLIVDFKLGGIVIS</sequence>
<protein>
    <submittedName>
        <fullName evidence="1">Uncharacterized protein</fullName>
    </submittedName>
</protein>
<dbReference type="EMBL" id="AQHF01000034">
    <property type="protein sequence ID" value="MBE0348747.1"/>
    <property type="molecule type" value="Genomic_DNA"/>
</dbReference>
<reference evidence="1 2" key="1">
    <citation type="submission" date="2015-06" db="EMBL/GenBank/DDBJ databases">
        <title>Genome sequence of Pseudoalteromonas peptidolytica.</title>
        <authorList>
            <person name="Xie B.-B."/>
            <person name="Rong J.-C."/>
            <person name="Qin Q.-L."/>
            <person name="Zhang Y.-Z."/>
        </authorList>
    </citation>
    <scope>NUCLEOTIDE SEQUENCE [LARGE SCALE GENOMIC DNA]</scope>
    <source>
        <strain evidence="1 2">F12-50-A1</strain>
    </source>
</reference>
<evidence type="ECO:0000313" key="1">
    <source>
        <dbReference type="EMBL" id="MBE0348747.1"/>
    </source>
</evidence>